<keyword evidence="7" id="KW-0812">Transmembrane</keyword>
<dbReference type="Pfam" id="PF25574">
    <property type="entry name" value="TPR_IMB1"/>
    <property type="match status" value="1"/>
</dbReference>
<feature type="region of interest" description="Disordered" evidence="6">
    <location>
        <begin position="529"/>
        <end position="588"/>
    </location>
</feature>
<evidence type="ECO:0000259" key="8">
    <source>
        <dbReference type="Pfam" id="PF25574"/>
    </source>
</evidence>
<evidence type="ECO:0000313" key="9">
    <source>
        <dbReference type="EMBL" id="KAF5313798.1"/>
    </source>
</evidence>
<feature type="transmembrane region" description="Helical" evidence="7">
    <location>
        <begin position="339"/>
        <end position="359"/>
    </location>
</feature>
<evidence type="ECO:0000256" key="1">
    <source>
        <dbReference type="ARBA" id="ARBA00004496"/>
    </source>
</evidence>
<feature type="compositionally biased region" description="Low complexity" evidence="6">
    <location>
        <begin position="540"/>
        <end position="554"/>
    </location>
</feature>
<evidence type="ECO:0000313" key="10">
    <source>
        <dbReference type="Proteomes" id="UP000567179"/>
    </source>
</evidence>
<dbReference type="InterPro" id="IPR040122">
    <property type="entry name" value="Importin_beta"/>
</dbReference>
<keyword evidence="5" id="KW-0653">Protein transport</keyword>
<dbReference type="Gene3D" id="1.25.10.10">
    <property type="entry name" value="Leucine-rich Repeat Variant"/>
    <property type="match status" value="3"/>
</dbReference>
<dbReference type="PANTHER" id="PTHR10527">
    <property type="entry name" value="IMPORTIN BETA"/>
    <property type="match status" value="1"/>
</dbReference>
<dbReference type="InterPro" id="IPR058584">
    <property type="entry name" value="IMB1_TNPO1-like_TPR"/>
</dbReference>
<dbReference type="Proteomes" id="UP000567179">
    <property type="component" value="Unassembled WGS sequence"/>
</dbReference>
<keyword evidence="4" id="KW-0677">Repeat</keyword>
<feature type="region of interest" description="Disordered" evidence="6">
    <location>
        <begin position="636"/>
        <end position="674"/>
    </location>
</feature>
<reference evidence="9 10" key="1">
    <citation type="journal article" date="2020" name="ISME J.">
        <title>Uncovering the hidden diversity of litter-decomposition mechanisms in mushroom-forming fungi.</title>
        <authorList>
            <person name="Floudas D."/>
            <person name="Bentzer J."/>
            <person name="Ahren D."/>
            <person name="Johansson T."/>
            <person name="Persson P."/>
            <person name="Tunlid A."/>
        </authorList>
    </citation>
    <scope>NUCLEOTIDE SEQUENCE [LARGE SCALE GENOMIC DNA]</scope>
    <source>
        <strain evidence="9 10">CBS 101986</strain>
    </source>
</reference>
<keyword evidence="7" id="KW-0472">Membrane</keyword>
<feature type="region of interest" description="Disordered" evidence="6">
    <location>
        <begin position="462"/>
        <end position="482"/>
    </location>
</feature>
<evidence type="ECO:0000256" key="6">
    <source>
        <dbReference type="SAM" id="MobiDB-lite"/>
    </source>
</evidence>
<dbReference type="GO" id="GO:0005634">
    <property type="term" value="C:nucleus"/>
    <property type="evidence" value="ECO:0007669"/>
    <property type="project" value="UniProtKB-SubCell"/>
</dbReference>
<evidence type="ECO:0000256" key="2">
    <source>
        <dbReference type="ARBA" id="ARBA00022448"/>
    </source>
</evidence>
<evidence type="ECO:0000256" key="3">
    <source>
        <dbReference type="ARBA" id="ARBA00022490"/>
    </source>
</evidence>
<organism evidence="9 10">
    <name type="scientific">Psilocybe cf. subviscida</name>
    <dbReference type="NCBI Taxonomy" id="2480587"/>
    <lineage>
        <taxon>Eukaryota</taxon>
        <taxon>Fungi</taxon>
        <taxon>Dikarya</taxon>
        <taxon>Basidiomycota</taxon>
        <taxon>Agaricomycotina</taxon>
        <taxon>Agaricomycetes</taxon>
        <taxon>Agaricomycetidae</taxon>
        <taxon>Agaricales</taxon>
        <taxon>Agaricineae</taxon>
        <taxon>Strophariaceae</taxon>
        <taxon>Psilocybe</taxon>
    </lineage>
</organism>
<keyword evidence="7" id="KW-1133">Transmembrane helix</keyword>
<accession>A0A8H5EVR9</accession>
<feature type="compositionally biased region" description="Gly residues" evidence="6">
    <location>
        <begin position="636"/>
        <end position="645"/>
    </location>
</feature>
<keyword evidence="10" id="KW-1185">Reference proteome</keyword>
<keyword evidence="3" id="KW-0963">Cytoplasm</keyword>
<dbReference type="GO" id="GO:0006606">
    <property type="term" value="P:protein import into nucleus"/>
    <property type="evidence" value="ECO:0007669"/>
    <property type="project" value="InterPro"/>
</dbReference>
<feature type="transmembrane region" description="Helical" evidence="7">
    <location>
        <begin position="305"/>
        <end position="327"/>
    </location>
</feature>
<comment type="caution">
    <text evidence="9">The sequence shown here is derived from an EMBL/GenBank/DDBJ whole genome shotgun (WGS) entry which is preliminary data.</text>
</comment>
<dbReference type="EMBL" id="JAACJJ010000047">
    <property type="protein sequence ID" value="KAF5313798.1"/>
    <property type="molecule type" value="Genomic_DNA"/>
</dbReference>
<dbReference type="SUPFAM" id="SSF48371">
    <property type="entry name" value="ARM repeat"/>
    <property type="match status" value="1"/>
</dbReference>
<gene>
    <name evidence="9" type="ORF">D9619_013726</name>
</gene>
<dbReference type="InterPro" id="IPR041653">
    <property type="entry name" value="Importin_rep_4"/>
</dbReference>
<sequence length="1214" mass="131959">MESVVPLEITAELTQILSNLVLGDNDIRANAERAVNERLATTPEVYILALAQFAIQADTEVMRSFSLVLLRRLLFRPAPAPSSPHTATPANSGSFAPGAEIGNTTRLLLSSAGTAPFFSQSSNASGSASTSPIMSLSSSLSASRGLASSSLTYNTLYDHLPLQTLTTLERLLLFSLAHESSGSVRRKLCDTVGDVALQGMRRGRMWHAGQARVFGMARAVDGAGHGQDGAHTAGESQEDGLPQGSAPAVLQRESAYRIFAHAPQLIMDLQMDVVLGVLQGGLRDPEHIEVSQRALCLVIPSFHSIVLLPFFHFLFFSVVFSLPLELCSHRKVMIAEYRASFWHFLRCITPFMVFTYAFLFSSDLSSTPDQRVCRHIRHRQLVRDSNYLIARFAFLGVILRTLRSYVLGTYPRLIRHAALLASVAFLSAADPTQLAQSISLLSAILALLSELASTLHQPPLGSHFAHQAQNLPPGAHPVPPPTSTPPHYLAMFISALTPLACSHPILFNAHLERMLGFLPALVLPPQGDCGPTPTVGRPFPAGGASSGGSSAPSGRQGAFVFPPPSGSPSDDESLADHDRGPDDLEDEDDDAQLQLRLTALEFMLSLAESRPSMVKQSAPGWAAVVVRACLEGMGMGEDGSSGGAGAAEEEETLNTWRGEDPSAGSGSADMDSPPALYEQSLDRIACAMGGKAVLPPAFQYIPSMMHSFDWRVRQAGLLAIAAMGEGTGKVMQKELKTIVDMVTPMFKDPHPRVRWAACQCVGQLCTDLEEVIQRKYHQQLFSVLIPTLEDPEPRVHSHAASALINFCEGVERDTLIPYLDAIVARLLRLLNPSNDPGVVVHKYVQEQAITTLAMVADASETTFGTHYPTIMPLLLNVLRNADGGEYRKLRVKAMECAGLIAIAVGPDVFRPDSQTLIELLMHIQNQPVDPNDTQLGHYLMSTWAKVCQAMGAEFEPYLRVVMPSLLAAASQKADLSVYDDEDFAEERDGWETIVLDGKTYGMRTSAMEEKCQAFETLVIYASTLGPRFAPYVDSTLSITLPCLRFYFHEGVREACAMLIPALLAAGKQGNTLTNDMVSATFTNIISCISSEHECSFLASLYKYFSDSLRVIGGPPALSAQFHDGLMEATKRQLQTLADKRRSRAQRAQANAADFDREDMALIEEIEDFALEDMGKTLAGFDPNHPLLVAVASVRDLGFNTYDSDDDYADDHDES</sequence>
<dbReference type="Pfam" id="PF13513">
    <property type="entry name" value="HEAT_EZ"/>
    <property type="match status" value="1"/>
</dbReference>
<dbReference type="Pfam" id="PF18808">
    <property type="entry name" value="Importin_rep_4"/>
    <property type="match status" value="1"/>
</dbReference>
<keyword evidence="2" id="KW-0813">Transport</keyword>
<proteinExistence type="predicted"/>
<evidence type="ECO:0000256" key="4">
    <source>
        <dbReference type="ARBA" id="ARBA00022737"/>
    </source>
</evidence>
<dbReference type="InterPro" id="IPR016024">
    <property type="entry name" value="ARM-type_fold"/>
</dbReference>
<protein>
    <recommendedName>
        <fullName evidence="8">Importin subunit beta-1/Transportin-1-like TPR repeats domain-containing protein</fullName>
    </recommendedName>
</protein>
<evidence type="ECO:0000256" key="7">
    <source>
        <dbReference type="SAM" id="Phobius"/>
    </source>
</evidence>
<dbReference type="AlphaFoldDB" id="A0A8H5EVR9"/>
<feature type="region of interest" description="Disordered" evidence="6">
    <location>
        <begin position="223"/>
        <end position="244"/>
    </location>
</feature>
<dbReference type="InterPro" id="IPR011989">
    <property type="entry name" value="ARM-like"/>
</dbReference>
<dbReference type="GO" id="GO:0005737">
    <property type="term" value="C:cytoplasm"/>
    <property type="evidence" value="ECO:0007669"/>
    <property type="project" value="UniProtKB-SubCell"/>
</dbReference>
<feature type="domain" description="Importin subunit beta-1/Transportin-1-like TPR repeats" evidence="8">
    <location>
        <begin position="800"/>
        <end position="983"/>
    </location>
</feature>
<evidence type="ECO:0000256" key="5">
    <source>
        <dbReference type="ARBA" id="ARBA00022927"/>
    </source>
</evidence>
<name>A0A8H5EVR9_9AGAR</name>
<comment type="subcellular location">
    <subcellularLocation>
        <location evidence="1">Cytoplasm</location>
    </subcellularLocation>
</comment>
<dbReference type="OrthoDB" id="543373at2759"/>